<reference evidence="13 14" key="1">
    <citation type="submission" date="2017-05" db="EMBL/GenBank/DDBJ databases">
        <title>Draft genome sequence of Elsinoe australis.</title>
        <authorList>
            <person name="Cheng Q."/>
        </authorList>
    </citation>
    <scope>NUCLEOTIDE SEQUENCE [LARGE SCALE GENOMIC DNA]</scope>
    <source>
        <strain evidence="13 14">NL1</strain>
    </source>
</reference>
<dbReference type="STRING" id="40998.A0A2P7YMT4"/>
<dbReference type="InterPro" id="IPR047575">
    <property type="entry name" value="Sm"/>
</dbReference>
<dbReference type="GO" id="GO:0000398">
    <property type="term" value="P:mRNA splicing, via spliceosome"/>
    <property type="evidence" value="ECO:0007669"/>
    <property type="project" value="InterPro"/>
</dbReference>
<evidence type="ECO:0000256" key="7">
    <source>
        <dbReference type="ARBA" id="ARBA00023187"/>
    </source>
</evidence>
<feature type="region of interest" description="Disordered" evidence="11">
    <location>
        <begin position="80"/>
        <end position="113"/>
    </location>
</feature>
<evidence type="ECO:0000256" key="9">
    <source>
        <dbReference type="ARBA" id="ARBA00023274"/>
    </source>
</evidence>
<dbReference type="Proteomes" id="UP000243723">
    <property type="component" value="Unassembled WGS sequence"/>
</dbReference>
<dbReference type="Pfam" id="PF01423">
    <property type="entry name" value="LSM"/>
    <property type="match status" value="1"/>
</dbReference>
<protein>
    <recommendedName>
        <fullName evidence="12">Sm domain-containing protein</fullName>
    </recommendedName>
</protein>
<dbReference type="InterPro" id="IPR001163">
    <property type="entry name" value="Sm_dom_euk/arc"/>
</dbReference>
<comment type="caution">
    <text evidence="13">The sequence shown here is derived from an EMBL/GenBank/DDBJ whole genome shotgun (WGS) entry which is preliminary data.</text>
</comment>
<keyword evidence="3" id="KW-0507">mRNA processing</keyword>
<evidence type="ECO:0000256" key="4">
    <source>
        <dbReference type="ARBA" id="ARBA00022728"/>
    </source>
</evidence>
<keyword evidence="5" id="KW-0677">Repeat</keyword>
<comment type="similarity">
    <text evidence="2">Belongs to the snRNP Sm proteins family.</text>
</comment>
<evidence type="ECO:0000256" key="10">
    <source>
        <dbReference type="PROSITE-ProRule" id="PRU00708"/>
    </source>
</evidence>
<keyword evidence="14" id="KW-1185">Reference proteome</keyword>
<dbReference type="PROSITE" id="PS51375">
    <property type="entry name" value="PPR"/>
    <property type="match status" value="1"/>
</dbReference>
<keyword evidence="7" id="KW-0508">mRNA splicing</keyword>
<evidence type="ECO:0000256" key="11">
    <source>
        <dbReference type="SAM" id="MobiDB-lite"/>
    </source>
</evidence>
<evidence type="ECO:0000256" key="2">
    <source>
        <dbReference type="ARBA" id="ARBA00006850"/>
    </source>
</evidence>
<evidence type="ECO:0000256" key="6">
    <source>
        <dbReference type="ARBA" id="ARBA00022884"/>
    </source>
</evidence>
<keyword evidence="6" id="KW-0694">RNA-binding</keyword>
<dbReference type="OrthoDB" id="747253at2759"/>
<accession>A0A2P7YMT4</accession>
<feature type="compositionally biased region" description="Low complexity" evidence="11">
    <location>
        <begin position="82"/>
        <end position="91"/>
    </location>
</feature>
<feature type="domain" description="Sm" evidence="12">
    <location>
        <begin position="2"/>
        <end position="75"/>
    </location>
</feature>
<dbReference type="InterPro" id="IPR057027">
    <property type="entry name" value="TPR_mt"/>
</dbReference>
<evidence type="ECO:0000313" key="14">
    <source>
        <dbReference type="Proteomes" id="UP000243723"/>
    </source>
</evidence>
<evidence type="ECO:0000256" key="1">
    <source>
        <dbReference type="ARBA" id="ARBA00004123"/>
    </source>
</evidence>
<dbReference type="CDD" id="cd01723">
    <property type="entry name" value="LSm4"/>
    <property type="match status" value="1"/>
</dbReference>
<keyword evidence="8" id="KW-0539">Nucleus</keyword>
<dbReference type="GO" id="GO:0003723">
    <property type="term" value="F:RNA binding"/>
    <property type="evidence" value="ECO:0007669"/>
    <property type="project" value="UniProtKB-KW"/>
</dbReference>
<dbReference type="InterPro" id="IPR027141">
    <property type="entry name" value="LSm4/Sm_D1/D3"/>
</dbReference>
<dbReference type="GO" id="GO:0005681">
    <property type="term" value="C:spliceosomal complex"/>
    <property type="evidence" value="ECO:0007669"/>
    <property type="project" value="UniProtKB-KW"/>
</dbReference>
<dbReference type="GO" id="GO:0000956">
    <property type="term" value="P:nuclear-transcribed mRNA catabolic process"/>
    <property type="evidence" value="ECO:0007669"/>
    <property type="project" value="InterPro"/>
</dbReference>
<dbReference type="FunFam" id="2.30.30.100:FF:000024">
    <property type="entry name" value="U6 snRNA-associated Sm-like protein LSm4"/>
    <property type="match status" value="1"/>
</dbReference>
<gene>
    <name evidence="13" type="ORF">B9Z65_2001</name>
</gene>
<keyword evidence="9" id="KW-0687">Ribonucleoprotein</keyword>
<dbReference type="AlphaFoldDB" id="A0A2P7YMT4"/>
<feature type="repeat" description="PPR" evidence="10">
    <location>
        <begin position="479"/>
        <end position="513"/>
    </location>
</feature>
<dbReference type="InterPro" id="IPR034101">
    <property type="entry name" value="Lsm4"/>
</dbReference>
<dbReference type="InterPro" id="IPR010920">
    <property type="entry name" value="LSM_dom_sf"/>
</dbReference>
<organism evidence="13 14">
    <name type="scientific">Elsinoe australis</name>
    <dbReference type="NCBI Taxonomy" id="40998"/>
    <lineage>
        <taxon>Eukaryota</taxon>
        <taxon>Fungi</taxon>
        <taxon>Dikarya</taxon>
        <taxon>Ascomycota</taxon>
        <taxon>Pezizomycotina</taxon>
        <taxon>Dothideomycetes</taxon>
        <taxon>Dothideomycetidae</taxon>
        <taxon>Myriangiales</taxon>
        <taxon>Elsinoaceae</taxon>
        <taxon>Elsinoe</taxon>
    </lineage>
</organism>
<proteinExistence type="inferred from homology"/>
<name>A0A2P7YMT4_9PEZI</name>
<keyword evidence="4" id="KW-0747">Spliceosome</keyword>
<evidence type="ECO:0000256" key="8">
    <source>
        <dbReference type="ARBA" id="ARBA00023242"/>
    </source>
</evidence>
<dbReference type="GO" id="GO:0097525">
    <property type="term" value="C:spliceosomal snRNP complex"/>
    <property type="evidence" value="ECO:0007669"/>
    <property type="project" value="UniProtKB-ARBA"/>
</dbReference>
<dbReference type="Gene3D" id="1.25.40.10">
    <property type="entry name" value="Tetratricopeptide repeat domain"/>
    <property type="match status" value="1"/>
</dbReference>
<dbReference type="InterPro" id="IPR002885">
    <property type="entry name" value="PPR_rpt"/>
</dbReference>
<dbReference type="EMBL" id="NHZQ01000412">
    <property type="protein sequence ID" value="PSK37259.1"/>
    <property type="molecule type" value="Genomic_DNA"/>
</dbReference>
<dbReference type="InterPro" id="IPR011990">
    <property type="entry name" value="TPR-like_helical_dom_sf"/>
</dbReference>
<evidence type="ECO:0000259" key="12">
    <source>
        <dbReference type="PROSITE" id="PS52002"/>
    </source>
</evidence>
<evidence type="ECO:0000256" key="5">
    <source>
        <dbReference type="ARBA" id="ARBA00022737"/>
    </source>
</evidence>
<dbReference type="SUPFAM" id="SSF50182">
    <property type="entry name" value="Sm-like ribonucleoproteins"/>
    <property type="match status" value="1"/>
</dbReference>
<evidence type="ECO:0000256" key="3">
    <source>
        <dbReference type="ARBA" id="ARBA00022664"/>
    </source>
</evidence>
<dbReference type="PANTHER" id="PTHR23338">
    <property type="entry name" value="SMALL NUCLEAR RIBONUCLEOPROTEIN SM"/>
    <property type="match status" value="1"/>
</dbReference>
<dbReference type="Pfam" id="PF23276">
    <property type="entry name" value="TPR_24"/>
    <property type="match status" value="1"/>
</dbReference>
<comment type="subcellular location">
    <subcellularLocation>
        <location evidence="1">Nucleus</location>
    </subcellularLocation>
</comment>
<sequence>MLPLGLLNIAQGHPMLVELKNGETLNGHLVNCDTYMNLTLKEVVQTSPEGDKFFRLAEAYVRGNNIKYLRLEDEIVDAVKEQQQQQQNQQSGRGGRGGSLARGDQSGRGDRGRGGRGLILCNLNPEWGSITNVKDLLAELEIEGIPMDSAICHNVLKVLSIHADHLLRADVLNHMRLSWFALSIEGQYDVAAGLLREGCIESAQEMLNNLRRQGEDIPAWLGDLSVYSLLHAGEIASALDTALDRATGGSVGSTQLVHETLDTASRLHHYAGTLHMWNTQVQTGRANPPTGTYLQVLATAAQHGDSDLAIQAFRRLGQQAVVFTSREYELLCEAYLSNQGPELAGPLSTASIMVENGIPPNQAFTRPFYTLFRDDPRQAQQAFKLMQELHRKGRTVPLGLINTLLESHAVRQDVEQAMNIYHFMHEFERYGPADEPRVPFADSRTFEILYQLAKFAGRDSNDMMTFLRDEQHALGIPTNEVMLNHLLHGCVNSGGVNLAKALLHEAHSSGLKPRLGALHRVVELLARARDDSCWEMIRRFSSGEGQSRSWESDARRIWAEN</sequence>
<dbReference type="Gene3D" id="2.30.30.100">
    <property type="match status" value="1"/>
</dbReference>
<dbReference type="SMART" id="SM00651">
    <property type="entry name" value="Sm"/>
    <property type="match status" value="1"/>
</dbReference>
<evidence type="ECO:0000313" key="13">
    <source>
        <dbReference type="EMBL" id="PSK37259.1"/>
    </source>
</evidence>
<dbReference type="PROSITE" id="PS52002">
    <property type="entry name" value="SM"/>
    <property type="match status" value="1"/>
</dbReference>